<dbReference type="PATRIC" id="fig|997761.3.peg.574"/>
<dbReference type="Proteomes" id="UP000007392">
    <property type="component" value="Chromosome"/>
</dbReference>
<dbReference type="InterPro" id="IPR029903">
    <property type="entry name" value="RmlD-like-bd"/>
</dbReference>
<reference evidence="5" key="1">
    <citation type="submission" date="2011-07" db="EMBL/GenBank/DDBJ databases">
        <title>Some potential microbial weathering related gene sequences of Bacillus mucilaginosus.</title>
        <authorList>
            <person name="Lian B."/>
            <person name="Xiao B."/>
        </authorList>
    </citation>
    <scope>NUCLEOTIDE SEQUENCE</scope>
    <source>
        <strain evidence="5">K02</strain>
    </source>
</reference>
<comment type="pathway">
    <text evidence="2">Carbohydrate biosynthesis; dTDP-L-rhamnose biosynthesis.</text>
</comment>
<dbReference type="UniPathway" id="UPA00124"/>
<keyword evidence="2" id="KW-0560">Oxidoreductase</keyword>
<dbReference type="GO" id="GO:0008831">
    <property type="term" value="F:dTDP-4-dehydrorhamnose reductase activity"/>
    <property type="evidence" value="ECO:0007669"/>
    <property type="project" value="UniProtKB-EC"/>
</dbReference>
<dbReference type="CDD" id="cd05254">
    <property type="entry name" value="dTDP_HR_like_SDR_e"/>
    <property type="match status" value="1"/>
</dbReference>
<dbReference type="GO" id="GO:0005829">
    <property type="term" value="C:cytosol"/>
    <property type="evidence" value="ECO:0007669"/>
    <property type="project" value="TreeGrafter"/>
</dbReference>
<evidence type="ECO:0000259" key="3">
    <source>
        <dbReference type="Pfam" id="PF04321"/>
    </source>
</evidence>
<dbReference type="AlphaFoldDB" id="I0BBD1"/>
<keyword evidence="4" id="KW-0946">Virion</keyword>
<sequence>MKVLVTGANGQLGQDVVALFADQHEVRGLGRAQLDITNLEQCLEQVESFRPDVIIHCAAYTAVDQAESDVDGAYLVNAVGTRNMAAAAEKVGSKLCYISTDYVFDGKGTSPYREYDKTNPSGIYGKSKEAGEQLAMSLCSRYFIVRTSWVYGLHGNNFVKTMLKLSEDRDRLKVVHDQIGSPTFTEDLAGFLLALVGTEKYGIYHASNSGICSWYEFAKAIFEESGKATIVEPCTTDEFPRPAPRPSYSVMDHLSIRTNGFNEIRPWREALIDFLQKYGQVKA</sequence>
<dbReference type="NCBIfam" id="TIGR01214">
    <property type="entry name" value="rmlD"/>
    <property type="match status" value="1"/>
</dbReference>
<dbReference type="PANTHER" id="PTHR10491">
    <property type="entry name" value="DTDP-4-DEHYDRORHAMNOSE REDUCTASE"/>
    <property type="match status" value="1"/>
</dbReference>
<dbReference type="EMBL" id="JN225291">
    <property type="protein sequence ID" value="AFK65485.1"/>
    <property type="molecule type" value="Genomic_DNA"/>
</dbReference>
<keyword evidence="2" id="KW-0521">NADP</keyword>
<dbReference type="Pfam" id="PF04321">
    <property type="entry name" value="RmlD_sub_bind"/>
    <property type="match status" value="1"/>
</dbReference>
<reference evidence="4 6" key="2">
    <citation type="submission" date="2013-06" db="EMBL/GenBank/DDBJ databases">
        <title>Complete genome sequence of Paenibacillus mucilaginosus K02.</title>
        <authorList>
            <person name="Xiao B."/>
            <person name="Sun L."/>
            <person name="Xiao L."/>
            <person name="Lian B."/>
        </authorList>
    </citation>
    <scope>NUCLEOTIDE SEQUENCE [LARGE SCALE GENOMIC DNA]</scope>
    <source>
        <strain evidence="4 6">K02</strain>
    </source>
</reference>
<name>I0BBD1_9BACL</name>
<evidence type="ECO:0000256" key="1">
    <source>
        <dbReference type="ARBA" id="ARBA00010944"/>
    </source>
</evidence>
<dbReference type="FunFam" id="3.40.50.720:FF:000159">
    <property type="entry name" value="dTDP-4-dehydrorhamnose reductase"/>
    <property type="match status" value="1"/>
</dbReference>
<dbReference type="EC" id="1.1.1.133" evidence="2"/>
<organism evidence="4 6">
    <name type="scientific">Paenibacillus mucilaginosus K02</name>
    <dbReference type="NCBI Taxonomy" id="997761"/>
    <lineage>
        <taxon>Bacteria</taxon>
        <taxon>Bacillati</taxon>
        <taxon>Bacillota</taxon>
        <taxon>Bacilli</taxon>
        <taxon>Bacillales</taxon>
        <taxon>Paenibacillaceae</taxon>
        <taxon>Paenibacillus</taxon>
    </lineage>
</organism>
<dbReference type="KEGG" id="pmw:B2K_02875"/>
<gene>
    <name evidence="4" type="ORF">B2K_02875</name>
</gene>
<keyword evidence="4" id="KW-0167">Capsid protein</keyword>
<dbReference type="OrthoDB" id="9803892at2"/>
<evidence type="ECO:0000313" key="4">
    <source>
        <dbReference type="EMBL" id="AFH59678.1"/>
    </source>
</evidence>
<dbReference type="Gene3D" id="3.90.25.10">
    <property type="entry name" value="UDP-galactose 4-epimerase, domain 1"/>
    <property type="match status" value="1"/>
</dbReference>
<protein>
    <recommendedName>
        <fullName evidence="2">dTDP-4-dehydrorhamnose reductase</fullName>
        <ecNumber evidence="2">1.1.1.133</ecNumber>
    </recommendedName>
</protein>
<dbReference type="SUPFAM" id="SSF51735">
    <property type="entry name" value="NAD(P)-binding Rossmann-fold domains"/>
    <property type="match status" value="1"/>
</dbReference>
<comment type="function">
    <text evidence="2">Catalyzes the reduction of dTDP-6-deoxy-L-lyxo-4-hexulose to yield dTDP-L-rhamnose.</text>
</comment>
<evidence type="ECO:0000313" key="6">
    <source>
        <dbReference type="Proteomes" id="UP000007392"/>
    </source>
</evidence>
<evidence type="ECO:0000313" key="5">
    <source>
        <dbReference type="EMBL" id="AFK65485.1"/>
    </source>
</evidence>
<dbReference type="GO" id="GO:0019305">
    <property type="term" value="P:dTDP-rhamnose biosynthetic process"/>
    <property type="evidence" value="ECO:0007669"/>
    <property type="project" value="UniProtKB-UniPathway"/>
</dbReference>
<dbReference type="Gene3D" id="3.40.50.720">
    <property type="entry name" value="NAD(P)-binding Rossmann-like Domain"/>
    <property type="match status" value="1"/>
</dbReference>
<dbReference type="HOGENOM" id="CLU_045518_1_2_9"/>
<dbReference type="InterPro" id="IPR036291">
    <property type="entry name" value="NAD(P)-bd_dom_sf"/>
</dbReference>
<accession>I0BBD1</accession>
<dbReference type="InterPro" id="IPR005913">
    <property type="entry name" value="dTDP_dehydrorham_reduct"/>
</dbReference>
<evidence type="ECO:0000256" key="2">
    <source>
        <dbReference type="RuleBase" id="RU364082"/>
    </source>
</evidence>
<dbReference type="RefSeq" id="WP_014649292.1">
    <property type="nucleotide sequence ID" value="NC_017672.3"/>
</dbReference>
<feature type="domain" description="RmlD-like substrate binding" evidence="3">
    <location>
        <begin position="1"/>
        <end position="278"/>
    </location>
</feature>
<proteinExistence type="inferred from homology"/>
<dbReference type="EMBL" id="CP003422">
    <property type="protein sequence ID" value="AFH59678.1"/>
    <property type="molecule type" value="Genomic_DNA"/>
</dbReference>
<dbReference type="PANTHER" id="PTHR10491:SF4">
    <property type="entry name" value="METHIONINE ADENOSYLTRANSFERASE 2 SUBUNIT BETA"/>
    <property type="match status" value="1"/>
</dbReference>
<comment type="similarity">
    <text evidence="1 2">Belongs to the dTDP-4-dehydrorhamnose reductase family.</text>
</comment>